<gene>
    <name evidence="1" type="ORF">ENSA7_39520</name>
</gene>
<dbReference type="AlphaFoldDB" id="A0A2S9YMG2"/>
<dbReference type="InterPro" id="IPR001623">
    <property type="entry name" value="DnaJ_domain"/>
</dbReference>
<sequence>MASSDPFRVLGITPTMDRAVIKRAYFGLLHQHSPHADPVGFRRIRDAYELLAGDGLTTAFSTAELDIERELQAVDAQLGERIAAAQQASLALEAEREGIAAFTALLSLTLADASARCELPRDA</sequence>
<dbReference type="Gene3D" id="1.10.287.110">
    <property type="entry name" value="DnaJ domain"/>
    <property type="match status" value="1"/>
</dbReference>
<dbReference type="InterPro" id="IPR036869">
    <property type="entry name" value="J_dom_sf"/>
</dbReference>
<evidence type="ECO:0000313" key="2">
    <source>
        <dbReference type="Proteomes" id="UP000238823"/>
    </source>
</evidence>
<reference evidence="1 2" key="1">
    <citation type="submission" date="2018-03" db="EMBL/GenBank/DDBJ databases">
        <title>Draft Genome Sequences of the Obligatory Marine Myxobacteria Enhygromyxa salina SWB007.</title>
        <authorList>
            <person name="Poehlein A."/>
            <person name="Moghaddam J.A."/>
            <person name="Harms H."/>
            <person name="Alanjari M."/>
            <person name="Koenig G.M."/>
            <person name="Daniel R."/>
            <person name="Schaeberle T.F."/>
        </authorList>
    </citation>
    <scope>NUCLEOTIDE SEQUENCE [LARGE SCALE GENOMIC DNA]</scope>
    <source>
        <strain evidence="1 2">SWB007</strain>
    </source>
</reference>
<accession>A0A2S9YMG2</accession>
<evidence type="ECO:0000313" key="1">
    <source>
        <dbReference type="EMBL" id="PRQ06275.1"/>
    </source>
</evidence>
<organism evidence="1 2">
    <name type="scientific">Enhygromyxa salina</name>
    <dbReference type="NCBI Taxonomy" id="215803"/>
    <lineage>
        <taxon>Bacteria</taxon>
        <taxon>Pseudomonadati</taxon>
        <taxon>Myxococcota</taxon>
        <taxon>Polyangia</taxon>
        <taxon>Nannocystales</taxon>
        <taxon>Nannocystaceae</taxon>
        <taxon>Enhygromyxa</taxon>
    </lineage>
</organism>
<dbReference type="OrthoDB" id="9816462at2"/>
<protein>
    <submittedName>
        <fullName evidence="1">DnaJ domain protein</fullName>
    </submittedName>
</protein>
<dbReference type="CDD" id="cd06257">
    <property type="entry name" value="DnaJ"/>
    <property type="match status" value="1"/>
</dbReference>
<comment type="caution">
    <text evidence="1">The sequence shown here is derived from an EMBL/GenBank/DDBJ whole genome shotgun (WGS) entry which is preliminary data.</text>
</comment>
<dbReference type="EMBL" id="PVNL01000077">
    <property type="protein sequence ID" value="PRQ06275.1"/>
    <property type="molecule type" value="Genomic_DNA"/>
</dbReference>
<proteinExistence type="predicted"/>
<dbReference type="SUPFAM" id="SSF46565">
    <property type="entry name" value="Chaperone J-domain"/>
    <property type="match status" value="1"/>
</dbReference>
<dbReference type="Proteomes" id="UP000238823">
    <property type="component" value="Unassembled WGS sequence"/>
</dbReference>
<name>A0A2S9YMG2_9BACT</name>
<dbReference type="RefSeq" id="WP_106090906.1">
    <property type="nucleotide sequence ID" value="NZ_PVNL01000077.1"/>
</dbReference>